<organism evidence="2 3">
    <name type="scientific">Streptomyces axinellae</name>
    <dbReference type="NCBI Taxonomy" id="552788"/>
    <lineage>
        <taxon>Bacteria</taxon>
        <taxon>Bacillati</taxon>
        <taxon>Actinomycetota</taxon>
        <taxon>Actinomycetes</taxon>
        <taxon>Kitasatosporales</taxon>
        <taxon>Streptomycetaceae</taxon>
        <taxon>Streptomyces</taxon>
    </lineage>
</organism>
<keyword evidence="3" id="KW-1185">Reference proteome</keyword>
<comment type="caution">
    <text evidence="2">The sequence shown here is derived from an EMBL/GenBank/DDBJ whole genome shotgun (WGS) entry which is preliminary data.</text>
</comment>
<evidence type="ECO:0000256" key="1">
    <source>
        <dbReference type="SAM" id="MobiDB-lite"/>
    </source>
</evidence>
<evidence type="ECO:0008006" key="4">
    <source>
        <dbReference type="Google" id="ProtNLM"/>
    </source>
</evidence>
<feature type="region of interest" description="Disordered" evidence="1">
    <location>
        <begin position="29"/>
        <end position="89"/>
    </location>
</feature>
<gene>
    <name evidence="2" type="ORF">GCM10009863_48670</name>
</gene>
<accession>A0ABP6CX01</accession>
<proteinExistence type="predicted"/>
<name>A0ABP6CX01_9ACTN</name>
<evidence type="ECO:0000313" key="2">
    <source>
        <dbReference type="EMBL" id="GAA2627940.1"/>
    </source>
</evidence>
<dbReference type="EMBL" id="BAAARJ010000017">
    <property type="protein sequence ID" value="GAA2627940.1"/>
    <property type="molecule type" value="Genomic_DNA"/>
</dbReference>
<evidence type="ECO:0000313" key="3">
    <source>
        <dbReference type="Proteomes" id="UP001501447"/>
    </source>
</evidence>
<reference evidence="3" key="1">
    <citation type="journal article" date="2019" name="Int. J. Syst. Evol. Microbiol.">
        <title>The Global Catalogue of Microorganisms (GCM) 10K type strain sequencing project: providing services to taxonomists for standard genome sequencing and annotation.</title>
        <authorList>
            <consortium name="The Broad Institute Genomics Platform"/>
            <consortium name="The Broad Institute Genome Sequencing Center for Infectious Disease"/>
            <person name="Wu L."/>
            <person name="Ma J."/>
        </authorList>
    </citation>
    <scope>NUCLEOTIDE SEQUENCE [LARGE SCALE GENOMIC DNA]</scope>
    <source>
        <strain evidence="3">JCM 16373</strain>
    </source>
</reference>
<sequence>MGGAFEVTHFAVDATARLGTPALALVTWRPAHAAPPPPAGPPPDESPAPAPAADAATLLENAEGMAPGDQKLTGPHKGQLPLYLVSDNNESADQRTRVYALGVRLPK</sequence>
<feature type="compositionally biased region" description="Pro residues" evidence="1">
    <location>
        <begin position="33"/>
        <end position="50"/>
    </location>
</feature>
<protein>
    <recommendedName>
        <fullName evidence="4">Phytase-like domain-containing protein</fullName>
    </recommendedName>
</protein>
<dbReference type="Proteomes" id="UP001501447">
    <property type="component" value="Unassembled WGS sequence"/>
</dbReference>